<proteinExistence type="predicted"/>
<name>A0A843UL91_COLES</name>
<sequence length="104" mass="11525">HQTSLQRLALIPTSFLLKGWSVASGDEARSGKAPFAAKILFWKCRSVSTHRQTVSTPLASTVLIASLDSHLVSTHRWTVSTPLVAPLRTCFWDSQPVSTHRWTV</sequence>
<evidence type="ECO:0000313" key="1">
    <source>
        <dbReference type="EMBL" id="MQL82580.1"/>
    </source>
</evidence>
<organism evidence="1 2">
    <name type="scientific">Colocasia esculenta</name>
    <name type="common">Wild taro</name>
    <name type="synonym">Arum esculentum</name>
    <dbReference type="NCBI Taxonomy" id="4460"/>
    <lineage>
        <taxon>Eukaryota</taxon>
        <taxon>Viridiplantae</taxon>
        <taxon>Streptophyta</taxon>
        <taxon>Embryophyta</taxon>
        <taxon>Tracheophyta</taxon>
        <taxon>Spermatophyta</taxon>
        <taxon>Magnoliopsida</taxon>
        <taxon>Liliopsida</taxon>
        <taxon>Araceae</taxon>
        <taxon>Aroideae</taxon>
        <taxon>Colocasieae</taxon>
        <taxon>Colocasia</taxon>
    </lineage>
</organism>
<reference evidence="1" key="1">
    <citation type="submission" date="2017-07" db="EMBL/GenBank/DDBJ databases">
        <title>Taro Niue Genome Assembly and Annotation.</title>
        <authorList>
            <person name="Atibalentja N."/>
            <person name="Keating K."/>
            <person name="Fields C.J."/>
        </authorList>
    </citation>
    <scope>NUCLEOTIDE SEQUENCE</scope>
    <source>
        <strain evidence="1">Niue_2</strain>
        <tissue evidence="1">Leaf</tissue>
    </source>
</reference>
<accession>A0A843UL91</accession>
<dbReference type="Proteomes" id="UP000652761">
    <property type="component" value="Unassembled WGS sequence"/>
</dbReference>
<feature type="non-terminal residue" evidence="1">
    <location>
        <position position="1"/>
    </location>
</feature>
<keyword evidence="2" id="KW-1185">Reference proteome</keyword>
<evidence type="ECO:0000313" key="2">
    <source>
        <dbReference type="Proteomes" id="UP000652761"/>
    </source>
</evidence>
<protein>
    <submittedName>
        <fullName evidence="1">Uncharacterized protein</fullName>
    </submittedName>
</protein>
<comment type="caution">
    <text evidence="1">The sequence shown here is derived from an EMBL/GenBank/DDBJ whole genome shotgun (WGS) entry which is preliminary data.</text>
</comment>
<gene>
    <name evidence="1" type="ORF">Taro_015057</name>
</gene>
<dbReference type="EMBL" id="NMUH01000642">
    <property type="protein sequence ID" value="MQL82580.1"/>
    <property type="molecule type" value="Genomic_DNA"/>
</dbReference>
<dbReference type="AlphaFoldDB" id="A0A843UL91"/>